<keyword evidence="3" id="KW-0560">Oxidoreductase</keyword>
<name>A0AA35T5P1_GEOBA</name>
<dbReference type="InterPro" id="IPR052178">
    <property type="entry name" value="Sec_Metab_Biosynth_SDR"/>
</dbReference>
<comment type="similarity">
    <text evidence="1">Belongs to the short-chain dehydrogenases/reductases (SDR) family.</text>
</comment>
<dbReference type="InterPro" id="IPR036291">
    <property type="entry name" value="NAD(P)-bd_dom_sf"/>
</dbReference>
<accession>A0AA35T5P1</accession>
<dbReference type="EMBL" id="CASHTH010003250">
    <property type="protein sequence ID" value="CAI8042255.1"/>
    <property type="molecule type" value="Genomic_DNA"/>
</dbReference>
<proteinExistence type="inferred from homology"/>
<sequence>MPMNIDRLTEMFGLDGKSAVVTGGSRGLGYMIAGGLLDAGCRVIISARKVEQVTAAAGQLAARGPCEAIPADLSTPEGCEALAAAVAERWESLDILVNNAGASWGAKLDEYPVDGWRKVIDINLGGPFFLTQKLLGLLRAAARPDDPARVINVASVDGMKHITVNAIAPGPFDSKMMAFILDNPKARAALAAEVPLGRIGEPDDLAGAAVYLASRAGSYLTGATVPVGGGLACAD</sequence>
<dbReference type="Gene3D" id="3.40.50.720">
    <property type="entry name" value="NAD(P)-binding Rossmann-like Domain"/>
    <property type="match status" value="1"/>
</dbReference>
<keyword evidence="2" id="KW-0521">NADP</keyword>
<dbReference type="SUPFAM" id="SSF51735">
    <property type="entry name" value="NAD(P)-binding Rossmann-fold domains"/>
    <property type="match status" value="1"/>
</dbReference>
<evidence type="ECO:0000256" key="1">
    <source>
        <dbReference type="ARBA" id="ARBA00006484"/>
    </source>
</evidence>
<dbReference type="Proteomes" id="UP001174909">
    <property type="component" value="Unassembled WGS sequence"/>
</dbReference>
<dbReference type="PANTHER" id="PTHR43618">
    <property type="entry name" value="7-ALPHA-HYDROXYSTEROID DEHYDROGENASE"/>
    <property type="match status" value="1"/>
</dbReference>
<protein>
    <submittedName>
        <fullName evidence="4">Rhamnolipids biosynthesis 3-oxoacyl-[acyl-carrier-protein] reductase</fullName>
    </submittedName>
</protein>
<dbReference type="AlphaFoldDB" id="A0AA35T5P1"/>
<reference evidence="4" key="1">
    <citation type="submission" date="2023-03" db="EMBL/GenBank/DDBJ databases">
        <authorList>
            <person name="Steffen K."/>
            <person name="Cardenas P."/>
        </authorList>
    </citation>
    <scope>NUCLEOTIDE SEQUENCE</scope>
</reference>
<dbReference type="InterPro" id="IPR002347">
    <property type="entry name" value="SDR_fam"/>
</dbReference>
<dbReference type="PANTHER" id="PTHR43618:SF8">
    <property type="entry name" value="7ALPHA-HYDROXYSTEROID DEHYDROGENASE"/>
    <property type="match status" value="1"/>
</dbReference>
<keyword evidence="5" id="KW-1185">Reference proteome</keyword>
<gene>
    <name evidence="4" type="ORF">GBAR_LOCUS23473</name>
</gene>
<dbReference type="GO" id="GO:0016491">
    <property type="term" value="F:oxidoreductase activity"/>
    <property type="evidence" value="ECO:0007669"/>
    <property type="project" value="UniProtKB-KW"/>
</dbReference>
<evidence type="ECO:0000313" key="4">
    <source>
        <dbReference type="EMBL" id="CAI8042255.1"/>
    </source>
</evidence>
<comment type="caution">
    <text evidence="4">The sequence shown here is derived from an EMBL/GenBank/DDBJ whole genome shotgun (WGS) entry which is preliminary data.</text>
</comment>
<organism evidence="4 5">
    <name type="scientific">Geodia barretti</name>
    <name type="common">Barrett's horny sponge</name>
    <dbReference type="NCBI Taxonomy" id="519541"/>
    <lineage>
        <taxon>Eukaryota</taxon>
        <taxon>Metazoa</taxon>
        <taxon>Porifera</taxon>
        <taxon>Demospongiae</taxon>
        <taxon>Heteroscleromorpha</taxon>
        <taxon>Tetractinellida</taxon>
        <taxon>Astrophorina</taxon>
        <taxon>Geodiidae</taxon>
        <taxon>Geodia</taxon>
    </lineage>
</organism>
<evidence type="ECO:0000313" key="5">
    <source>
        <dbReference type="Proteomes" id="UP001174909"/>
    </source>
</evidence>
<dbReference type="PRINTS" id="PR00081">
    <property type="entry name" value="GDHRDH"/>
</dbReference>
<dbReference type="Pfam" id="PF00106">
    <property type="entry name" value="adh_short"/>
    <property type="match status" value="1"/>
</dbReference>
<evidence type="ECO:0000256" key="2">
    <source>
        <dbReference type="ARBA" id="ARBA00022857"/>
    </source>
</evidence>
<evidence type="ECO:0000256" key="3">
    <source>
        <dbReference type="ARBA" id="ARBA00023002"/>
    </source>
</evidence>